<organism evidence="2 3">
    <name type="scientific">Nematostella vectensis</name>
    <name type="common">Starlet sea anemone</name>
    <dbReference type="NCBI Taxonomy" id="45351"/>
    <lineage>
        <taxon>Eukaryota</taxon>
        <taxon>Metazoa</taxon>
        <taxon>Cnidaria</taxon>
        <taxon>Anthozoa</taxon>
        <taxon>Hexacorallia</taxon>
        <taxon>Actiniaria</taxon>
        <taxon>Edwardsiidae</taxon>
        <taxon>Nematostella</taxon>
    </lineage>
</organism>
<protein>
    <submittedName>
        <fullName evidence="2">Uncharacterized protein</fullName>
    </submittedName>
</protein>
<reference evidence="2 3" key="1">
    <citation type="journal article" date="2007" name="Science">
        <title>Sea anemone genome reveals ancestral eumetazoan gene repertoire and genomic organization.</title>
        <authorList>
            <person name="Putnam N.H."/>
            <person name="Srivastava M."/>
            <person name="Hellsten U."/>
            <person name="Dirks B."/>
            <person name="Chapman J."/>
            <person name="Salamov A."/>
            <person name="Terry A."/>
            <person name="Shapiro H."/>
            <person name="Lindquist E."/>
            <person name="Kapitonov V.V."/>
            <person name="Jurka J."/>
            <person name="Genikhovich G."/>
            <person name="Grigoriev I.V."/>
            <person name="Lucas S.M."/>
            <person name="Steele R.E."/>
            <person name="Finnerty J.R."/>
            <person name="Technau U."/>
            <person name="Martindale M.Q."/>
            <person name="Rokhsar D.S."/>
        </authorList>
    </citation>
    <scope>NUCLEOTIDE SEQUENCE [LARGE SCALE GENOMIC DNA]</scope>
    <source>
        <strain evidence="3">CH2 X CH6</strain>
    </source>
</reference>
<dbReference type="Proteomes" id="UP000001593">
    <property type="component" value="Unassembled WGS sequence"/>
</dbReference>
<evidence type="ECO:0000256" key="1">
    <source>
        <dbReference type="SAM" id="Coils"/>
    </source>
</evidence>
<sequence length="162" mass="18377">MEDRENLTVSELVNKAVTMCDTCEADRSNDDLHLKKKKLEIELAEQKEILNNMKKTEADLDREIQLLKQELEEAKTKPATAETACQASVEVTNSEVQTICASTNECETQTEVTNTIKVTKETQTDPLPKRRGNPVTRAWRRLRERVHGLRDRLFPGVASPAQ</sequence>
<evidence type="ECO:0000313" key="3">
    <source>
        <dbReference type="Proteomes" id="UP000001593"/>
    </source>
</evidence>
<dbReference type="PhylomeDB" id="A7T843"/>
<dbReference type="AlphaFoldDB" id="A7T843"/>
<evidence type="ECO:0000313" key="2">
    <source>
        <dbReference type="EMBL" id="EDO27853.1"/>
    </source>
</evidence>
<dbReference type="InParanoid" id="A7T843"/>
<gene>
    <name evidence="2" type="ORF">NEMVEDRAFT_v1g248812</name>
</gene>
<proteinExistence type="predicted"/>
<dbReference type="EMBL" id="DS472464">
    <property type="protein sequence ID" value="EDO27853.1"/>
    <property type="molecule type" value="Genomic_DNA"/>
</dbReference>
<feature type="coiled-coil region" evidence="1">
    <location>
        <begin position="29"/>
        <end position="77"/>
    </location>
</feature>
<accession>A7T843</accession>
<keyword evidence="3" id="KW-1185">Reference proteome</keyword>
<name>A7T843_NEMVE</name>
<dbReference type="HOGENOM" id="CLU_1637431_0_0_1"/>
<keyword evidence="1" id="KW-0175">Coiled coil</keyword>